<evidence type="ECO:0000313" key="2">
    <source>
        <dbReference type="Proteomes" id="UP000603506"/>
    </source>
</evidence>
<dbReference type="SUPFAM" id="SSF160631">
    <property type="entry name" value="SMI1/KNR4-like"/>
    <property type="match status" value="1"/>
</dbReference>
<dbReference type="EMBL" id="JAEUAH010000009">
    <property type="protein sequence ID" value="MBM0650694.1"/>
    <property type="molecule type" value="Genomic_DNA"/>
</dbReference>
<dbReference type="RefSeq" id="WP_203093543.1">
    <property type="nucleotide sequence ID" value="NZ_JAESPH010000005.1"/>
</dbReference>
<comment type="caution">
    <text evidence="1">The sequence shown here is derived from an EMBL/GenBank/DDBJ whole genome shotgun (WGS) entry which is preliminary data.</text>
</comment>
<dbReference type="Gene3D" id="3.40.1580.10">
    <property type="entry name" value="SMI1/KNR4-like"/>
    <property type="match status" value="1"/>
</dbReference>
<reference evidence="1 2" key="1">
    <citation type="submission" date="2021-01" db="EMBL/GenBank/DDBJ databases">
        <title>Evidence that Capnocytophaga endodontalis is a later homotypic synonym for Capnocytophaga genospecies AHN8471, and request for opinion on proposed recognition of strain AHN8471 as type strain of the species.</title>
        <authorList>
            <person name="Nicholson A.C."/>
            <person name="Hopper C.L."/>
            <person name="Gulvik C.A."/>
            <person name="Mcquiston J.R."/>
            <person name="Lau E.F."/>
        </authorList>
    </citation>
    <scope>NUCLEOTIDE SEQUENCE [LARGE SCALE GENOMIC DNA]</scope>
    <source>
        <strain evidence="1 2">AHN9576</strain>
    </source>
</reference>
<dbReference type="Proteomes" id="UP000603506">
    <property type="component" value="Unassembled WGS sequence"/>
</dbReference>
<evidence type="ECO:0000313" key="1">
    <source>
        <dbReference type="EMBL" id="MBM0650694.1"/>
    </source>
</evidence>
<proteinExistence type="predicted"/>
<organism evidence="1 2">
    <name type="scientific">Capnocytophaga genosp. AHN8471</name>
    <dbReference type="NCBI Taxonomy" id="327574"/>
    <lineage>
        <taxon>Bacteria</taxon>
        <taxon>Pseudomonadati</taxon>
        <taxon>Bacteroidota</taxon>
        <taxon>Flavobacteriia</taxon>
        <taxon>Flavobacteriales</taxon>
        <taxon>Flavobacteriaceae</taxon>
        <taxon>Capnocytophaga</taxon>
    </lineage>
</organism>
<dbReference type="InterPro" id="IPR037883">
    <property type="entry name" value="Knr4/Smi1-like_sf"/>
</dbReference>
<accession>A0ABS1YWA3</accession>
<protein>
    <submittedName>
        <fullName evidence="1">SMI1/KNR4 family protein</fullName>
    </submittedName>
</protein>
<gene>
    <name evidence="1" type="ORF">JNB19_08005</name>
</gene>
<keyword evidence="2" id="KW-1185">Reference proteome</keyword>
<name>A0ABS1YWA3_9FLAO</name>
<sequence length="153" mass="18312">MIQSIIEKYKDRIAVGTKDFINITWIEQTEKKLGFPLPDSYKEMLLNYEFITVCGVDFKTIVPPEYQEDADIDIYYTYLVNLQNNLFQKDELAFLEMDEETYFFKIEEAGQANEYPVYIRDYIMNEEHLYANNFQEFLEHFFSIILGDDSKKI</sequence>
<dbReference type="Pfam" id="PF14568">
    <property type="entry name" value="SUKH_6"/>
    <property type="match status" value="1"/>
</dbReference>